<dbReference type="EMBL" id="BOPB01000013">
    <property type="protein sequence ID" value="GIJ22251.1"/>
    <property type="molecule type" value="Genomic_DNA"/>
</dbReference>
<reference evidence="1 2" key="1">
    <citation type="submission" date="2021-01" db="EMBL/GenBank/DDBJ databases">
        <title>Whole genome shotgun sequence of Verrucosispora lutea NBRC 106530.</title>
        <authorList>
            <person name="Komaki H."/>
            <person name="Tamura T."/>
        </authorList>
    </citation>
    <scope>NUCLEOTIDE SEQUENCE [LARGE SCALE GENOMIC DNA]</scope>
    <source>
        <strain evidence="1 2">NBRC 106530</strain>
    </source>
</reference>
<name>A0ABQ4IWU2_9ACTN</name>
<keyword evidence="2" id="KW-1185">Reference proteome</keyword>
<organism evidence="1 2">
    <name type="scientific">Micromonospora lutea</name>
    <dbReference type="NCBI Taxonomy" id="419825"/>
    <lineage>
        <taxon>Bacteria</taxon>
        <taxon>Bacillati</taxon>
        <taxon>Actinomycetota</taxon>
        <taxon>Actinomycetes</taxon>
        <taxon>Micromonosporales</taxon>
        <taxon>Micromonosporaceae</taxon>
        <taxon>Micromonospora</taxon>
    </lineage>
</organism>
<evidence type="ECO:0008006" key="3">
    <source>
        <dbReference type="Google" id="ProtNLM"/>
    </source>
</evidence>
<dbReference type="RefSeq" id="WP_203998983.1">
    <property type="nucleotide sequence ID" value="NZ_BOPB01000013.1"/>
</dbReference>
<evidence type="ECO:0000313" key="1">
    <source>
        <dbReference type="EMBL" id="GIJ22251.1"/>
    </source>
</evidence>
<protein>
    <recommendedName>
        <fullName evidence="3">HEAT repeat domain-containing protein</fullName>
    </recommendedName>
</protein>
<proteinExistence type="predicted"/>
<comment type="caution">
    <text evidence="1">The sequence shown here is derived from an EMBL/GenBank/DDBJ whole genome shotgun (WGS) entry which is preliminary data.</text>
</comment>
<accession>A0ABQ4IWU2</accession>
<gene>
    <name evidence="1" type="ORF">Vlu01_28750</name>
</gene>
<evidence type="ECO:0000313" key="2">
    <source>
        <dbReference type="Proteomes" id="UP000643165"/>
    </source>
</evidence>
<dbReference type="Proteomes" id="UP000643165">
    <property type="component" value="Unassembled WGS sequence"/>
</dbReference>
<sequence>MFGMRRKKEKEPELATAVADLGRANTLAFGGVGIAGRVLPETEAYQRVAAAVTDHPAEVRDLLDRLLTTGGPAGRVYAATLLERLDPAAGRAAWTTLRADPAELNTFTGCVMGRTTVGEYAAERLAAA</sequence>